<proteinExistence type="predicted"/>
<dbReference type="EMBL" id="JARJLG010000070">
    <property type="protein sequence ID" value="KAJ7753609.1"/>
    <property type="molecule type" value="Genomic_DNA"/>
</dbReference>
<gene>
    <name evidence="1" type="ORF">DFH07DRAFT_823853</name>
</gene>
<sequence length="181" mass="20838">MHRSLRIPEIVDLIFAELRTPRQGNEGKDFATLARTCKAFQDPALNLLWSEQHTLDNLLRTLPPHLWTEKRHPGFSDNLRLTGPVEPADWEVPLMYALRIRTLRLWMWTRDADKLPVDIFEAISSGLPRDYLCPNLRIISWFADEDAIFPYIRLFLGPKITDVTITSGASSISLFPTLALR</sequence>
<dbReference type="AlphaFoldDB" id="A0AAD7NAH4"/>
<evidence type="ECO:0008006" key="3">
    <source>
        <dbReference type="Google" id="ProtNLM"/>
    </source>
</evidence>
<reference evidence="1" key="1">
    <citation type="submission" date="2023-03" db="EMBL/GenBank/DDBJ databases">
        <title>Massive genome expansion in bonnet fungi (Mycena s.s.) driven by repeated elements and novel gene families across ecological guilds.</title>
        <authorList>
            <consortium name="Lawrence Berkeley National Laboratory"/>
            <person name="Harder C.B."/>
            <person name="Miyauchi S."/>
            <person name="Viragh M."/>
            <person name="Kuo A."/>
            <person name="Thoen E."/>
            <person name="Andreopoulos B."/>
            <person name="Lu D."/>
            <person name="Skrede I."/>
            <person name="Drula E."/>
            <person name="Henrissat B."/>
            <person name="Morin E."/>
            <person name="Kohler A."/>
            <person name="Barry K."/>
            <person name="LaButti K."/>
            <person name="Morin E."/>
            <person name="Salamov A."/>
            <person name="Lipzen A."/>
            <person name="Mereny Z."/>
            <person name="Hegedus B."/>
            <person name="Baldrian P."/>
            <person name="Stursova M."/>
            <person name="Weitz H."/>
            <person name="Taylor A."/>
            <person name="Grigoriev I.V."/>
            <person name="Nagy L.G."/>
            <person name="Martin F."/>
            <person name="Kauserud H."/>
        </authorList>
    </citation>
    <scope>NUCLEOTIDE SEQUENCE</scope>
    <source>
        <strain evidence="1">CBHHK188m</strain>
    </source>
</reference>
<keyword evidence="2" id="KW-1185">Reference proteome</keyword>
<comment type="caution">
    <text evidence="1">The sequence shown here is derived from an EMBL/GenBank/DDBJ whole genome shotgun (WGS) entry which is preliminary data.</text>
</comment>
<accession>A0AAD7NAH4</accession>
<dbReference type="Proteomes" id="UP001215280">
    <property type="component" value="Unassembled WGS sequence"/>
</dbReference>
<protein>
    <recommendedName>
        <fullName evidence="3">F-box domain-containing protein</fullName>
    </recommendedName>
</protein>
<evidence type="ECO:0000313" key="2">
    <source>
        <dbReference type="Proteomes" id="UP001215280"/>
    </source>
</evidence>
<organism evidence="1 2">
    <name type="scientific">Mycena maculata</name>
    <dbReference type="NCBI Taxonomy" id="230809"/>
    <lineage>
        <taxon>Eukaryota</taxon>
        <taxon>Fungi</taxon>
        <taxon>Dikarya</taxon>
        <taxon>Basidiomycota</taxon>
        <taxon>Agaricomycotina</taxon>
        <taxon>Agaricomycetes</taxon>
        <taxon>Agaricomycetidae</taxon>
        <taxon>Agaricales</taxon>
        <taxon>Marasmiineae</taxon>
        <taxon>Mycenaceae</taxon>
        <taxon>Mycena</taxon>
    </lineage>
</organism>
<name>A0AAD7NAH4_9AGAR</name>
<evidence type="ECO:0000313" key="1">
    <source>
        <dbReference type="EMBL" id="KAJ7753609.1"/>
    </source>
</evidence>